<gene>
    <name evidence="1" type="ORF">HID58_020635</name>
</gene>
<organism evidence="1 2">
    <name type="scientific">Brassica napus</name>
    <name type="common">Rape</name>
    <dbReference type="NCBI Taxonomy" id="3708"/>
    <lineage>
        <taxon>Eukaryota</taxon>
        <taxon>Viridiplantae</taxon>
        <taxon>Streptophyta</taxon>
        <taxon>Embryophyta</taxon>
        <taxon>Tracheophyta</taxon>
        <taxon>Spermatophyta</taxon>
        <taxon>Magnoliopsida</taxon>
        <taxon>eudicotyledons</taxon>
        <taxon>Gunneridae</taxon>
        <taxon>Pentapetalae</taxon>
        <taxon>rosids</taxon>
        <taxon>malvids</taxon>
        <taxon>Brassicales</taxon>
        <taxon>Brassicaceae</taxon>
        <taxon>Brassiceae</taxon>
        <taxon>Brassica</taxon>
    </lineage>
</organism>
<evidence type="ECO:0000313" key="1">
    <source>
        <dbReference type="EMBL" id="KAH0920617.1"/>
    </source>
</evidence>
<sequence length="150" mass="16694">MQSSIKIVDGKSTNCLQADSSKTINLKVDEEPTRRNIEQDPPHGDVMQISKKTVSGKNTINIEADCSKIIDLKNKRKKEKLIYPYSLVEPNHAHHRSNSSIKIVDGNTTICLDADSSSSKTINLKIDEAPTRPYIGHDLPHGDVMQISKM</sequence>
<comment type="caution">
    <text evidence="1">The sequence shown here is derived from an EMBL/GenBank/DDBJ whole genome shotgun (WGS) entry which is preliminary data.</text>
</comment>
<name>A0ABQ8CUY0_BRANA</name>
<dbReference type="Proteomes" id="UP000824890">
    <property type="component" value="Unassembled WGS sequence"/>
</dbReference>
<feature type="non-terminal residue" evidence="1">
    <location>
        <position position="150"/>
    </location>
</feature>
<protein>
    <submittedName>
        <fullName evidence="1">Uncharacterized protein</fullName>
    </submittedName>
</protein>
<proteinExistence type="predicted"/>
<dbReference type="EMBL" id="JAGKQM010000006">
    <property type="protein sequence ID" value="KAH0920617.1"/>
    <property type="molecule type" value="Genomic_DNA"/>
</dbReference>
<reference evidence="1 2" key="1">
    <citation type="submission" date="2021-05" db="EMBL/GenBank/DDBJ databases">
        <title>Genome Assembly of Synthetic Allotetraploid Brassica napus Reveals Homoeologous Exchanges between Subgenomes.</title>
        <authorList>
            <person name="Davis J.T."/>
        </authorList>
    </citation>
    <scope>NUCLEOTIDE SEQUENCE [LARGE SCALE GENOMIC DNA]</scope>
    <source>
        <strain evidence="2">cv. Da-Ae</strain>
        <tissue evidence="1">Seedling</tissue>
    </source>
</reference>
<evidence type="ECO:0000313" key="2">
    <source>
        <dbReference type="Proteomes" id="UP000824890"/>
    </source>
</evidence>
<accession>A0ABQ8CUY0</accession>
<keyword evidence="2" id="KW-1185">Reference proteome</keyword>